<dbReference type="InterPro" id="IPR029044">
    <property type="entry name" value="Nucleotide-diphossugar_trans"/>
</dbReference>
<protein>
    <recommendedName>
        <fullName evidence="1">Glycosyltransferase 2-like domain-containing protein</fullName>
    </recommendedName>
</protein>
<dbReference type="SUPFAM" id="SSF53448">
    <property type="entry name" value="Nucleotide-diphospho-sugar transferases"/>
    <property type="match status" value="1"/>
</dbReference>
<proteinExistence type="predicted"/>
<dbReference type="InterPro" id="IPR001173">
    <property type="entry name" value="Glyco_trans_2-like"/>
</dbReference>
<evidence type="ECO:0000313" key="2">
    <source>
        <dbReference type="EMBL" id="SVD69778.1"/>
    </source>
</evidence>
<feature type="non-terminal residue" evidence="2">
    <location>
        <position position="86"/>
    </location>
</feature>
<reference evidence="2" key="1">
    <citation type="submission" date="2018-05" db="EMBL/GenBank/DDBJ databases">
        <authorList>
            <person name="Lanie J.A."/>
            <person name="Ng W.-L."/>
            <person name="Kazmierczak K.M."/>
            <person name="Andrzejewski T.M."/>
            <person name="Davidsen T.M."/>
            <person name="Wayne K.J."/>
            <person name="Tettelin H."/>
            <person name="Glass J.I."/>
            <person name="Rusch D."/>
            <person name="Podicherti R."/>
            <person name="Tsui H.-C.T."/>
            <person name="Winkler M.E."/>
        </authorList>
    </citation>
    <scope>NUCLEOTIDE SEQUENCE</scope>
</reference>
<dbReference type="Pfam" id="PF00535">
    <property type="entry name" value="Glycos_transf_2"/>
    <property type="match status" value="1"/>
</dbReference>
<gene>
    <name evidence="2" type="ORF">METZ01_LOCUS422632</name>
</gene>
<dbReference type="Gene3D" id="3.90.550.10">
    <property type="entry name" value="Spore Coat Polysaccharide Biosynthesis Protein SpsA, Chain A"/>
    <property type="match status" value="1"/>
</dbReference>
<feature type="domain" description="Glycosyltransferase 2-like" evidence="1">
    <location>
        <begin position="1"/>
        <end position="71"/>
    </location>
</feature>
<sequence length="86" mass="9847">MTLFNKCKYLPESIDSILGQSTSDFGLVAIDNASTDNTENIMGSYMKKDSRVHYSKNPSNIGLIQNWRKAFITALNLYPKMQYFAW</sequence>
<organism evidence="2">
    <name type="scientific">marine metagenome</name>
    <dbReference type="NCBI Taxonomy" id="408172"/>
    <lineage>
        <taxon>unclassified sequences</taxon>
        <taxon>metagenomes</taxon>
        <taxon>ecological metagenomes</taxon>
    </lineage>
</organism>
<accession>A0A382XHF8</accession>
<evidence type="ECO:0000259" key="1">
    <source>
        <dbReference type="Pfam" id="PF00535"/>
    </source>
</evidence>
<name>A0A382XHF8_9ZZZZ</name>
<dbReference type="AlphaFoldDB" id="A0A382XHF8"/>
<dbReference type="EMBL" id="UINC01167329">
    <property type="protein sequence ID" value="SVD69778.1"/>
    <property type="molecule type" value="Genomic_DNA"/>
</dbReference>